<feature type="transmembrane region" description="Helical" evidence="1">
    <location>
        <begin position="376"/>
        <end position="399"/>
    </location>
</feature>
<keyword evidence="1" id="KW-0812">Transmembrane</keyword>
<feature type="transmembrane region" description="Helical" evidence="1">
    <location>
        <begin position="441"/>
        <end position="461"/>
    </location>
</feature>
<dbReference type="Proteomes" id="UP000199639">
    <property type="component" value="Unassembled WGS sequence"/>
</dbReference>
<dbReference type="InterPro" id="IPR029044">
    <property type="entry name" value="Nucleotide-diphossugar_trans"/>
</dbReference>
<dbReference type="EMBL" id="FNIB01000017">
    <property type="protein sequence ID" value="SDO40788.1"/>
    <property type="molecule type" value="Genomic_DNA"/>
</dbReference>
<evidence type="ECO:0000313" key="3">
    <source>
        <dbReference type="EMBL" id="SDO40788.1"/>
    </source>
</evidence>
<dbReference type="AlphaFoldDB" id="A0A4R8VDG9"/>
<name>A0A4R8VDG9_9MICO</name>
<evidence type="ECO:0000256" key="1">
    <source>
        <dbReference type="SAM" id="Phobius"/>
    </source>
</evidence>
<evidence type="ECO:0000313" key="5">
    <source>
        <dbReference type="Proteomes" id="UP000199639"/>
    </source>
</evidence>
<dbReference type="GO" id="GO:0016740">
    <property type="term" value="F:transferase activity"/>
    <property type="evidence" value="ECO:0007669"/>
    <property type="project" value="UniProtKB-KW"/>
</dbReference>
<dbReference type="RefSeq" id="WP_092342055.1">
    <property type="nucleotide sequence ID" value="NZ_FNIB01000017.1"/>
</dbReference>
<keyword evidence="3" id="KW-0808">Transferase</keyword>
<sequence length="734" mass="79409">MTKPESLQSSNRLWPRSTSLLLLIVGFVLSAISFAAVVNMGELAWHPARDAELRATYEAYQDTGTLLIKPTGSGSYGVQAPATGPLTSATWDDDPGSYLIASLMSQVTNSDSPYPGLALAQAFLVAIPLLWLPLAVARTLRSARAGYALILLPAVVWLLNYGTVLVGTEYGLADSVSTLRVYALYGIAASLAFFSISLILLLSTYRLRTSVLITATLIIGVIAGFGNLSRSLSGMGVAATVGILWWLHVRGRWRWAAAALASFAAIVLAMTIQSGVMSMVNTDRVETTGQSIEEIPDAHTAWHSLYLGLSYPQPITGGESRFGVIWSDEFGWAQAREVDPEVLVASVEYDEVLQGLYLEKISSDPVGALKLYVLKAIYLLEHFGAMVAFIVAGFAIGFVRIGRLRQPLGIVAAISAPTLALGLVPPIMVMPMLYYYSELSAVLGLLAAVSLGVLVWSLTTLPSRVRAKERRRLQDRKSTVMSLAIADVETSAIVPLVDDTNSVVATVRSLGDQLASQDQIIVVDTSSADSTPEQLQQLSQDWPRSCRIVLVKSRPGLGNALRTGVLLSSGRRMLLVGNALPIELPDAYEDFDLKSTVFILNAGANTDPPTPASRQVSPQSRVSTFMFEALVKSRGAGRHRTLLVDGDWCRSFAGLSREAGQLWIHELVLAAEQQGLTVEDQNEASATKKARLPLFRSSSARHLGGIMRLALHKDEYHEESCAPRADNQEDSLRR</sequence>
<feature type="transmembrane region" description="Helical" evidence="1">
    <location>
        <begin position="145"/>
        <end position="162"/>
    </location>
</feature>
<feature type="transmembrane region" description="Helical" evidence="1">
    <location>
        <begin position="182"/>
        <end position="202"/>
    </location>
</feature>
<dbReference type="EMBL" id="SOFD01000007">
    <property type="protein sequence ID" value="TFB81421.1"/>
    <property type="molecule type" value="Genomic_DNA"/>
</dbReference>
<dbReference type="InterPro" id="IPR001173">
    <property type="entry name" value="Glyco_trans_2-like"/>
</dbReference>
<organism evidence="3 5">
    <name type="scientific">Cryobacterium flavum</name>
    <dbReference type="NCBI Taxonomy" id="1424659"/>
    <lineage>
        <taxon>Bacteria</taxon>
        <taxon>Bacillati</taxon>
        <taxon>Actinomycetota</taxon>
        <taxon>Actinomycetes</taxon>
        <taxon>Micrococcales</taxon>
        <taxon>Microbacteriaceae</taxon>
        <taxon>Cryobacterium</taxon>
    </lineage>
</organism>
<dbReference type="SUPFAM" id="SSF53448">
    <property type="entry name" value="Nucleotide-diphospho-sugar transferases"/>
    <property type="match status" value="1"/>
</dbReference>
<keyword evidence="1" id="KW-0472">Membrane</keyword>
<accession>A0A4R8VDG9</accession>
<evidence type="ECO:0000259" key="2">
    <source>
        <dbReference type="Pfam" id="PF00535"/>
    </source>
</evidence>
<dbReference type="Proteomes" id="UP000298252">
    <property type="component" value="Unassembled WGS sequence"/>
</dbReference>
<feature type="transmembrane region" description="Helical" evidence="1">
    <location>
        <begin position="256"/>
        <end position="276"/>
    </location>
</feature>
<dbReference type="STRING" id="1424659.SAMN05216368_11749"/>
<feature type="domain" description="Glycosyltransferase 2-like" evidence="2">
    <location>
        <begin position="491"/>
        <end position="571"/>
    </location>
</feature>
<evidence type="ECO:0000313" key="6">
    <source>
        <dbReference type="Proteomes" id="UP000298252"/>
    </source>
</evidence>
<proteinExistence type="predicted"/>
<keyword evidence="1" id="KW-1133">Transmembrane helix</keyword>
<gene>
    <name evidence="4" type="ORF">E3O21_02990</name>
    <name evidence="3" type="ORF">SAMN05216368_11749</name>
</gene>
<reference evidence="4 6" key="2">
    <citation type="submission" date="2019-03" db="EMBL/GenBank/DDBJ databases">
        <title>Genomics of glacier-inhabiting Cryobacterium strains.</title>
        <authorList>
            <person name="Liu Q."/>
            <person name="Xin Y.-H."/>
        </authorList>
    </citation>
    <scope>NUCLEOTIDE SEQUENCE [LARGE SCALE GENOMIC DNA]</scope>
    <source>
        <strain evidence="4 6">Hh8</strain>
    </source>
</reference>
<protein>
    <submittedName>
        <fullName evidence="3">Glycosyl transferase family 2</fullName>
    </submittedName>
    <submittedName>
        <fullName evidence="4">Glycosyltransferase</fullName>
    </submittedName>
</protein>
<feature type="transmembrane region" description="Helical" evidence="1">
    <location>
        <begin position="411"/>
        <end position="435"/>
    </location>
</feature>
<dbReference type="Pfam" id="PF00535">
    <property type="entry name" value="Glycos_transf_2"/>
    <property type="match status" value="1"/>
</dbReference>
<feature type="transmembrane region" description="Helical" evidence="1">
    <location>
        <begin position="232"/>
        <end position="249"/>
    </location>
</feature>
<evidence type="ECO:0000313" key="4">
    <source>
        <dbReference type="EMBL" id="TFB81421.1"/>
    </source>
</evidence>
<feature type="transmembrane region" description="Helical" evidence="1">
    <location>
        <begin position="209"/>
        <end position="226"/>
    </location>
</feature>
<dbReference type="Gene3D" id="3.90.550.10">
    <property type="entry name" value="Spore Coat Polysaccharide Biosynthesis Protein SpsA, Chain A"/>
    <property type="match status" value="1"/>
</dbReference>
<feature type="transmembrane region" description="Helical" evidence="1">
    <location>
        <begin position="114"/>
        <end position="133"/>
    </location>
</feature>
<reference evidence="3 5" key="1">
    <citation type="submission" date="2016-10" db="EMBL/GenBank/DDBJ databases">
        <authorList>
            <person name="Varghese N."/>
            <person name="Submissions S."/>
        </authorList>
    </citation>
    <scope>NUCLEOTIDE SEQUENCE [LARGE SCALE GENOMIC DNA]</scope>
    <source>
        <strain evidence="3 5">CGMCC 1.11215</strain>
    </source>
</reference>
<keyword evidence="6" id="KW-1185">Reference proteome</keyword>
<feature type="transmembrane region" description="Helical" evidence="1">
    <location>
        <begin position="20"/>
        <end position="38"/>
    </location>
</feature>